<evidence type="ECO:0000313" key="3">
    <source>
        <dbReference type="Proteomes" id="UP000054279"/>
    </source>
</evidence>
<name>A0A0C9V7K4_SPHS4</name>
<dbReference type="AlphaFoldDB" id="A0A0C9V7K4"/>
<keyword evidence="3" id="KW-1185">Reference proteome</keyword>
<protein>
    <submittedName>
        <fullName evidence="2">Uncharacterized protein</fullName>
    </submittedName>
</protein>
<accession>A0A0C9V7K4</accession>
<sequence length="236" mass="27276">MVIDPINGTEYFYDLNARKDQNTWSDIFIESDSTESEEIKEETEDASEVEDSEELFQGNTDIEDEIKTAAEENIEQNKEDEEKFNDEYDHLVDSYVKDEGSDERRGTSNGHRVVPSIRATGNTGLRNPTRFKEEHVFGLLQFKGQCIYDWIELPFTMDGVFQPSLTIGTVIPAMCFNKYGECGMEYVNMKYMDSLDHLDHYLDADSYGADLQFIKKIILVQDGSFEIQLSIFWKFP</sequence>
<proteinExistence type="predicted"/>
<feature type="compositionally biased region" description="Acidic residues" evidence="1">
    <location>
        <begin position="32"/>
        <end position="54"/>
    </location>
</feature>
<evidence type="ECO:0000313" key="2">
    <source>
        <dbReference type="EMBL" id="KIJ42989.1"/>
    </source>
</evidence>
<feature type="compositionally biased region" description="Basic and acidic residues" evidence="1">
    <location>
        <begin position="97"/>
        <end position="106"/>
    </location>
</feature>
<reference evidence="2 3" key="1">
    <citation type="submission" date="2014-06" db="EMBL/GenBank/DDBJ databases">
        <title>Evolutionary Origins and Diversification of the Mycorrhizal Mutualists.</title>
        <authorList>
            <consortium name="DOE Joint Genome Institute"/>
            <consortium name="Mycorrhizal Genomics Consortium"/>
            <person name="Kohler A."/>
            <person name="Kuo A."/>
            <person name="Nagy L.G."/>
            <person name="Floudas D."/>
            <person name="Copeland A."/>
            <person name="Barry K.W."/>
            <person name="Cichocki N."/>
            <person name="Veneault-Fourrey C."/>
            <person name="LaButti K."/>
            <person name="Lindquist E.A."/>
            <person name="Lipzen A."/>
            <person name="Lundell T."/>
            <person name="Morin E."/>
            <person name="Murat C."/>
            <person name="Riley R."/>
            <person name="Ohm R."/>
            <person name="Sun H."/>
            <person name="Tunlid A."/>
            <person name="Henrissat B."/>
            <person name="Grigoriev I.V."/>
            <person name="Hibbett D.S."/>
            <person name="Martin F."/>
        </authorList>
    </citation>
    <scope>NUCLEOTIDE SEQUENCE [LARGE SCALE GENOMIC DNA]</scope>
    <source>
        <strain evidence="2 3">SS14</strain>
    </source>
</reference>
<dbReference type="EMBL" id="KN837126">
    <property type="protein sequence ID" value="KIJ42989.1"/>
    <property type="molecule type" value="Genomic_DNA"/>
</dbReference>
<organism evidence="2 3">
    <name type="scientific">Sphaerobolus stellatus (strain SS14)</name>
    <dbReference type="NCBI Taxonomy" id="990650"/>
    <lineage>
        <taxon>Eukaryota</taxon>
        <taxon>Fungi</taxon>
        <taxon>Dikarya</taxon>
        <taxon>Basidiomycota</taxon>
        <taxon>Agaricomycotina</taxon>
        <taxon>Agaricomycetes</taxon>
        <taxon>Phallomycetidae</taxon>
        <taxon>Geastrales</taxon>
        <taxon>Sphaerobolaceae</taxon>
        <taxon>Sphaerobolus</taxon>
    </lineage>
</organism>
<feature type="region of interest" description="Disordered" evidence="1">
    <location>
        <begin position="97"/>
        <end position="126"/>
    </location>
</feature>
<feature type="region of interest" description="Disordered" evidence="1">
    <location>
        <begin position="30"/>
        <end position="60"/>
    </location>
</feature>
<evidence type="ECO:0000256" key="1">
    <source>
        <dbReference type="SAM" id="MobiDB-lite"/>
    </source>
</evidence>
<gene>
    <name evidence="2" type="ORF">M422DRAFT_253784</name>
</gene>
<dbReference type="HOGENOM" id="CLU_085464_0_0_1"/>
<dbReference type="Proteomes" id="UP000054279">
    <property type="component" value="Unassembled WGS sequence"/>
</dbReference>